<comment type="caution">
    <text evidence="1">The sequence shown here is derived from an EMBL/GenBank/DDBJ whole genome shotgun (WGS) entry which is preliminary data.</text>
</comment>
<dbReference type="EMBL" id="JAMBOL010000041">
    <property type="protein sequence ID" value="MCM3716511.1"/>
    <property type="molecule type" value="Genomic_DNA"/>
</dbReference>
<sequence>GFSVGVVTSLLPKFQGVATFLLKKPSIKVFYSLFLIKVLTIRNKREREKNEKNSILIGIIYSINWCERVWGCR</sequence>
<dbReference type="Proteomes" id="UP001139179">
    <property type="component" value="Unassembled WGS sequence"/>
</dbReference>
<name>A0A9X2IR35_9BACI</name>
<gene>
    <name evidence="1" type="ORF">M3202_20915</name>
</gene>
<dbReference type="AlphaFoldDB" id="A0A9X2IR35"/>
<reference evidence="1" key="1">
    <citation type="submission" date="2022-05" db="EMBL/GenBank/DDBJ databases">
        <title>Comparative Genomics of Spacecraft Associated Microbes.</title>
        <authorList>
            <person name="Tran M.T."/>
            <person name="Wright A."/>
            <person name="Seuylemezian A."/>
            <person name="Eisen J."/>
            <person name="Coil D."/>
        </authorList>
    </citation>
    <scope>NUCLEOTIDE SEQUENCE</scope>
    <source>
        <strain evidence="1">214.1.1</strain>
    </source>
</reference>
<dbReference type="RefSeq" id="WP_251225161.1">
    <property type="nucleotide sequence ID" value="NZ_JAMBOL010000041.1"/>
</dbReference>
<evidence type="ECO:0000313" key="1">
    <source>
        <dbReference type="EMBL" id="MCM3716511.1"/>
    </source>
</evidence>
<evidence type="ECO:0000313" key="2">
    <source>
        <dbReference type="Proteomes" id="UP001139179"/>
    </source>
</evidence>
<proteinExistence type="predicted"/>
<accession>A0A9X2IR35</accession>
<feature type="non-terminal residue" evidence="1">
    <location>
        <position position="1"/>
    </location>
</feature>
<protein>
    <submittedName>
        <fullName evidence="1">Uncharacterized protein</fullName>
    </submittedName>
</protein>
<keyword evidence="2" id="KW-1185">Reference proteome</keyword>
<organism evidence="1 2">
    <name type="scientific">Halalkalibacter oceani</name>
    <dbReference type="NCBI Taxonomy" id="1653776"/>
    <lineage>
        <taxon>Bacteria</taxon>
        <taxon>Bacillati</taxon>
        <taxon>Bacillota</taxon>
        <taxon>Bacilli</taxon>
        <taxon>Bacillales</taxon>
        <taxon>Bacillaceae</taxon>
        <taxon>Halalkalibacter</taxon>
    </lineage>
</organism>